<evidence type="ECO:0000313" key="10">
    <source>
        <dbReference type="EMBL" id="MBB6054551.1"/>
    </source>
</evidence>
<evidence type="ECO:0000256" key="2">
    <source>
        <dbReference type="ARBA" id="ARBA00007783"/>
    </source>
</evidence>
<keyword evidence="6 8" id="KW-1133">Transmembrane helix</keyword>
<dbReference type="Gene3D" id="3.40.1710.10">
    <property type="entry name" value="abc type-2 transporter like domain"/>
    <property type="match status" value="1"/>
</dbReference>
<dbReference type="GO" id="GO:0140359">
    <property type="term" value="F:ABC-type transporter activity"/>
    <property type="evidence" value="ECO:0007669"/>
    <property type="project" value="InterPro"/>
</dbReference>
<evidence type="ECO:0000313" key="11">
    <source>
        <dbReference type="Proteomes" id="UP000585721"/>
    </source>
</evidence>
<keyword evidence="3 8" id="KW-0813">Transport</keyword>
<comment type="caution">
    <text evidence="10">The sequence shown here is derived from an EMBL/GenBank/DDBJ whole genome shotgun (WGS) entry which is preliminary data.</text>
</comment>
<dbReference type="PANTHER" id="PTHR30294">
    <property type="entry name" value="MEMBRANE COMPONENT OF ABC TRANSPORTER YHHJ-RELATED"/>
    <property type="match status" value="1"/>
</dbReference>
<reference evidence="10 11" key="1">
    <citation type="submission" date="2020-08" db="EMBL/GenBank/DDBJ databases">
        <title>Genomic Encyclopedia of Type Strains, Phase IV (KMG-IV): sequencing the most valuable type-strain genomes for metagenomic binning, comparative biology and taxonomic classification.</title>
        <authorList>
            <person name="Goeker M."/>
        </authorList>
    </citation>
    <scope>NUCLEOTIDE SEQUENCE [LARGE SCALE GENOMIC DNA]</scope>
    <source>
        <strain evidence="10 11">DSM 22975</strain>
    </source>
</reference>
<feature type="transmembrane region" description="Helical" evidence="8">
    <location>
        <begin position="355"/>
        <end position="373"/>
    </location>
</feature>
<dbReference type="RefSeq" id="WP_188025344.1">
    <property type="nucleotide sequence ID" value="NZ_JACHGR010000001.1"/>
</dbReference>
<evidence type="ECO:0000256" key="7">
    <source>
        <dbReference type="ARBA" id="ARBA00023136"/>
    </source>
</evidence>
<keyword evidence="5 8" id="KW-0812">Transmembrane</keyword>
<dbReference type="PANTHER" id="PTHR30294:SF29">
    <property type="entry name" value="MULTIDRUG ABC TRANSPORTER PERMEASE YBHS-RELATED"/>
    <property type="match status" value="1"/>
</dbReference>
<evidence type="ECO:0000259" key="9">
    <source>
        <dbReference type="PROSITE" id="PS51012"/>
    </source>
</evidence>
<organism evidence="10 11">
    <name type="scientific">Tolumonas osonensis</name>
    <dbReference type="NCBI Taxonomy" id="675874"/>
    <lineage>
        <taxon>Bacteria</taxon>
        <taxon>Pseudomonadati</taxon>
        <taxon>Pseudomonadota</taxon>
        <taxon>Gammaproteobacteria</taxon>
        <taxon>Aeromonadales</taxon>
        <taxon>Aeromonadaceae</taxon>
        <taxon>Tolumonas</taxon>
    </lineage>
</organism>
<dbReference type="InterPro" id="IPR047817">
    <property type="entry name" value="ABC2_TM_bact-type"/>
</dbReference>
<dbReference type="InterPro" id="IPR000412">
    <property type="entry name" value="ABC_2_transport"/>
</dbReference>
<feature type="transmembrane region" description="Helical" evidence="8">
    <location>
        <begin position="263"/>
        <end position="285"/>
    </location>
</feature>
<keyword evidence="11" id="KW-1185">Reference proteome</keyword>
<keyword evidence="7 8" id="KW-0472">Membrane</keyword>
<dbReference type="PRINTS" id="PR00164">
    <property type="entry name" value="ABC2TRNSPORT"/>
</dbReference>
<evidence type="ECO:0000256" key="5">
    <source>
        <dbReference type="ARBA" id="ARBA00022692"/>
    </source>
</evidence>
<dbReference type="Pfam" id="PF12698">
    <property type="entry name" value="ABC2_membrane_3"/>
    <property type="match status" value="1"/>
</dbReference>
<protein>
    <recommendedName>
        <fullName evidence="8">Transport permease protein</fullName>
    </recommendedName>
</protein>
<evidence type="ECO:0000256" key="8">
    <source>
        <dbReference type="RuleBase" id="RU361157"/>
    </source>
</evidence>
<dbReference type="EMBL" id="JACHGR010000001">
    <property type="protein sequence ID" value="MBB6054551.1"/>
    <property type="molecule type" value="Genomic_DNA"/>
</dbReference>
<feature type="domain" description="ABC transmembrane type-2" evidence="9">
    <location>
        <begin position="147"/>
        <end position="376"/>
    </location>
</feature>
<feature type="transmembrane region" description="Helical" evidence="8">
    <location>
        <begin position="233"/>
        <end position="257"/>
    </location>
</feature>
<dbReference type="GO" id="GO:0043190">
    <property type="term" value="C:ATP-binding cassette (ABC) transporter complex"/>
    <property type="evidence" value="ECO:0007669"/>
    <property type="project" value="InterPro"/>
</dbReference>
<dbReference type="InterPro" id="IPR013525">
    <property type="entry name" value="ABC2_TM"/>
</dbReference>
<feature type="transmembrane region" description="Helical" evidence="8">
    <location>
        <begin position="185"/>
        <end position="206"/>
    </location>
</feature>
<dbReference type="AlphaFoldDB" id="A0A841GH22"/>
<evidence type="ECO:0000256" key="1">
    <source>
        <dbReference type="ARBA" id="ARBA00004651"/>
    </source>
</evidence>
<keyword evidence="4 8" id="KW-1003">Cell membrane</keyword>
<feature type="transmembrane region" description="Helical" evidence="8">
    <location>
        <begin position="297"/>
        <end position="315"/>
    </location>
</feature>
<evidence type="ECO:0000256" key="6">
    <source>
        <dbReference type="ARBA" id="ARBA00022989"/>
    </source>
</evidence>
<comment type="subcellular location">
    <subcellularLocation>
        <location evidence="8">Cell inner membrane</location>
        <topology evidence="8">Multi-pass membrane protein</topology>
    </subcellularLocation>
    <subcellularLocation>
        <location evidence="1">Cell membrane</location>
        <topology evidence="1">Multi-pass membrane protein</topology>
    </subcellularLocation>
</comment>
<dbReference type="PROSITE" id="PS51012">
    <property type="entry name" value="ABC_TM2"/>
    <property type="match status" value="1"/>
</dbReference>
<name>A0A841GH22_9GAMM</name>
<comment type="similarity">
    <text evidence="2 8">Belongs to the ABC-2 integral membrane protein family.</text>
</comment>
<feature type="transmembrane region" description="Helical" evidence="8">
    <location>
        <begin position="26"/>
        <end position="46"/>
    </location>
</feature>
<dbReference type="InterPro" id="IPR051449">
    <property type="entry name" value="ABC-2_transporter_component"/>
</dbReference>
<gene>
    <name evidence="10" type="ORF">HNR75_000416</name>
</gene>
<evidence type="ECO:0000256" key="3">
    <source>
        <dbReference type="ARBA" id="ARBA00022448"/>
    </source>
</evidence>
<evidence type="ECO:0000256" key="4">
    <source>
        <dbReference type="ARBA" id="ARBA00022475"/>
    </source>
</evidence>
<dbReference type="Proteomes" id="UP000585721">
    <property type="component" value="Unassembled WGS sequence"/>
</dbReference>
<sequence>MNQIISWHRLLAMIAKEFIQLRRDRLTFAMMLGIPLIQLILFGFAINGDPKHLPTVIVAHEQTPFTRAIVQGLENSAYFQLVATDLGEAEADHWLEEGDAQFAVVIPAGFAKKLQRGERPQLLVAADATDPSATANAIGALQQLSQQWLQYELTGALSSLNGKAQPYEVVIQRRFNPEGLTQYNIVPGLMGVILTMTMIMMTALAVTREVERGTMENLLATPVRPLEVMLGKILPYVLIGFVQVAVILSLAKLLFAVPFIGPAGWLLLGILVFIAANLSIGITISSVARNQTQAMQMTFFFFLPSMLLSGFMFPFRGMPFWAQQIGELLPLTHFIRLIRGIMLKGNGMAEMWPHLWPLLLFLFAMLLIGVLRFRKTLD</sequence>
<accession>A0A841GH22</accession>
<proteinExistence type="inferred from homology"/>